<reference evidence="1 2" key="1">
    <citation type="journal article" date="2016" name="Genome Biol. Evol.">
        <title>Divergent and convergent evolution of fungal pathogenicity.</title>
        <authorList>
            <person name="Shang Y."/>
            <person name="Xiao G."/>
            <person name="Zheng P."/>
            <person name="Cen K."/>
            <person name="Zhan S."/>
            <person name="Wang C."/>
        </authorList>
    </citation>
    <scope>NUCLEOTIDE SEQUENCE [LARGE SCALE GENOMIC DNA]</scope>
    <source>
        <strain evidence="1 2">RCEF 1005</strain>
    </source>
</reference>
<dbReference type="OrthoDB" id="4798537at2759"/>
<dbReference type="Proteomes" id="UP000076881">
    <property type="component" value="Unassembled WGS sequence"/>
</dbReference>
<evidence type="ECO:0000313" key="1">
    <source>
        <dbReference type="EMBL" id="OAA79483.1"/>
    </source>
</evidence>
<name>A0A168INR4_CORDF</name>
<dbReference type="STRING" id="1081108.A0A168INR4"/>
<dbReference type="EMBL" id="AZHF01000002">
    <property type="protein sequence ID" value="OAA79483.1"/>
    <property type="molecule type" value="Genomic_DNA"/>
</dbReference>
<protein>
    <submittedName>
        <fullName evidence="1">Uncharacterized protein</fullName>
    </submittedName>
</protein>
<proteinExistence type="predicted"/>
<keyword evidence="2" id="KW-1185">Reference proteome</keyword>
<evidence type="ECO:0000313" key="2">
    <source>
        <dbReference type="Proteomes" id="UP000076881"/>
    </source>
</evidence>
<gene>
    <name evidence="1" type="ORF">LEL_02969</name>
</gene>
<organism evidence="1 2">
    <name type="scientific">Akanthomyces lecanii RCEF 1005</name>
    <dbReference type="NCBI Taxonomy" id="1081108"/>
    <lineage>
        <taxon>Eukaryota</taxon>
        <taxon>Fungi</taxon>
        <taxon>Dikarya</taxon>
        <taxon>Ascomycota</taxon>
        <taxon>Pezizomycotina</taxon>
        <taxon>Sordariomycetes</taxon>
        <taxon>Hypocreomycetidae</taxon>
        <taxon>Hypocreales</taxon>
        <taxon>Cordycipitaceae</taxon>
        <taxon>Akanthomyces</taxon>
        <taxon>Cordyceps confragosa</taxon>
    </lineage>
</organism>
<sequence length="534" mass="60926">MDRLPRELVEEIVLAFSHIATKNDVLDKRLVCHDFNRILRPLGCRTLALDTTRLNKQSKHARPRPEALQTIGYRCKALHVDMSVLRDDYEVDALMNMLLDVPSLSYFLVSLRYHYSFSDRSFTEPDFYRAMTDILFYCRDIDRVRICLPFPITGVRCGAATRVLANALKALGQRPEEDSATLKTLVLEGVADDTLCELWMNPSDVMNMQNLLSLVETLVLQIRRLGPESFPASMFGAAMWNMIYNAVNVQSLTLASATFLAPCDEKIDITRSGGESQAQWQERRFPGPGAQLAPPKPTYLELRDLALLPDDLLRIATAFGPSLEELHMNEVSIMTHQSVGHNTRSDMHLWVGLPNEDPGQRLWMAMRFRALMPKLRICRCSKLDYRLYLHAEKPICETFDRADPAAIGRSLSQRFVEVVMGHRQPRLPSGEPIFYHSHDPEFSSLTYVLSERRARIPISEHDYVAHRLAGIDAGRRYDYEYSLDGQFRNCIDNSFQELSYLFDQVHSGMRALKLLPGPEAEEPEPELPEHEAIG</sequence>
<dbReference type="AlphaFoldDB" id="A0A168INR4"/>
<accession>A0A168INR4</accession>
<comment type="caution">
    <text evidence="1">The sequence shown here is derived from an EMBL/GenBank/DDBJ whole genome shotgun (WGS) entry which is preliminary data.</text>
</comment>